<gene>
    <name evidence="2" type="ORF">K2F26_10495</name>
</gene>
<organism evidence="2 3">
    <name type="scientific">Sphaerospermopsis torques-reginae ITEP-024</name>
    <dbReference type="NCBI Taxonomy" id="984208"/>
    <lineage>
        <taxon>Bacteria</taxon>
        <taxon>Bacillati</taxon>
        <taxon>Cyanobacteriota</taxon>
        <taxon>Cyanophyceae</taxon>
        <taxon>Nostocales</taxon>
        <taxon>Aphanizomenonaceae</taxon>
        <taxon>Sphaerospermopsis</taxon>
        <taxon>Sphaerospermopsis torques-reginae</taxon>
    </lineage>
</organism>
<keyword evidence="3" id="KW-1185">Reference proteome</keyword>
<dbReference type="InterPro" id="IPR017441">
    <property type="entry name" value="Protein_kinase_ATP_BS"/>
</dbReference>
<evidence type="ECO:0008006" key="4">
    <source>
        <dbReference type="Google" id="ProtNLM"/>
    </source>
</evidence>
<name>A0ABX8X4Q3_9CYAN</name>
<protein>
    <recommendedName>
        <fullName evidence="4">Protein kinase domain-containing protein</fullName>
    </recommendedName>
</protein>
<dbReference type="InterPro" id="IPR011009">
    <property type="entry name" value="Kinase-like_dom_sf"/>
</dbReference>
<dbReference type="SUPFAM" id="SSF56112">
    <property type="entry name" value="Protein kinase-like (PK-like)"/>
    <property type="match status" value="1"/>
</dbReference>
<evidence type="ECO:0000256" key="1">
    <source>
        <dbReference type="PROSITE-ProRule" id="PRU10141"/>
    </source>
</evidence>
<proteinExistence type="predicted"/>
<dbReference type="Proteomes" id="UP000826540">
    <property type="component" value="Chromosome"/>
</dbReference>
<dbReference type="RefSeq" id="WP_220611406.1">
    <property type="nucleotide sequence ID" value="NZ_CP080598.1"/>
</dbReference>
<dbReference type="Gene3D" id="3.30.200.20">
    <property type="entry name" value="Phosphorylase Kinase, domain 1"/>
    <property type="match status" value="1"/>
</dbReference>
<dbReference type="EMBL" id="CP080598">
    <property type="protein sequence ID" value="QYX33683.1"/>
    <property type="molecule type" value="Genomic_DNA"/>
</dbReference>
<feature type="binding site" evidence="1">
    <location>
        <position position="40"/>
    </location>
    <ligand>
        <name>ATP</name>
        <dbReference type="ChEBI" id="CHEBI:30616"/>
    </ligand>
</feature>
<keyword evidence="1" id="KW-0547">Nucleotide-binding</keyword>
<keyword evidence="1" id="KW-0067">ATP-binding</keyword>
<accession>A0ABX8X4Q3</accession>
<evidence type="ECO:0000313" key="2">
    <source>
        <dbReference type="EMBL" id="QYX33683.1"/>
    </source>
</evidence>
<reference evidence="2 3" key="1">
    <citation type="journal article" date="2022" name="J. Am. Chem. Soc.">
        <title>Biosynthesis of Guanitoxin Enables Global Environmental Detection in Freshwater Cyanobacteria.</title>
        <authorList>
            <person name="Lima S.T."/>
            <person name="Fallon T.R."/>
            <person name="Cordoza J.L."/>
            <person name="Chekan J.R."/>
            <person name="Delbaje E."/>
            <person name="Hopiavuori A.R."/>
            <person name="Alvarenga D.O."/>
            <person name="Wood S.M."/>
            <person name="Luhavaya H."/>
            <person name="Baumgartner J.T."/>
            <person name="Dorr F.A."/>
            <person name="Etchegaray A."/>
            <person name="Pinto E."/>
            <person name="McKinnie S.M.K."/>
            <person name="Fiore M.F."/>
            <person name="Moore B.S."/>
        </authorList>
    </citation>
    <scope>NUCLEOTIDE SEQUENCE [LARGE SCALE GENOMIC DNA]</scope>
    <source>
        <strain evidence="2 3">ITEP-024</strain>
    </source>
</reference>
<evidence type="ECO:0000313" key="3">
    <source>
        <dbReference type="Proteomes" id="UP000826540"/>
    </source>
</evidence>
<sequence length="45" mass="4917">MPNNDKIGTKYQIIKKIGGGGTATVFLAKDINTGIQYAIKTYQEL</sequence>
<dbReference type="PROSITE" id="PS00107">
    <property type="entry name" value="PROTEIN_KINASE_ATP"/>
    <property type="match status" value="1"/>
</dbReference>